<dbReference type="InterPro" id="IPR051462">
    <property type="entry name" value="CBS_domain-containing"/>
</dbReference>
<name>A0A498HWX0_MALDO</name>
<evidence type="ECO:0000259" key="3">
    <source>
        <dbReference type="PROSITE" id="PS51371"/>
    </source>
</evidence>
<dbReference type="PANTHER" id="PTHR48108">
    <property type="entry name" value="CBS DOMAIN-CONTAINING PROTEIN CBSX2, CHLOROPLASTIC"/>
    <property type="match status" value="1"/>
</dbReference>
<dbReference type="InterPro" id="IPR000644">
    <property type="entry name" value="CBS_dom"/>
</dbReference>
<protein>
    <recommendedName>
        <fullName evidence="3">CBS domain-containing protein</fullName>
    </recommendedName>
</protein>
<gene>
    <name evidence="4" type="ORF">DVH24_021237</name>
</gene>
<reference evidence="4 5" key="1">
    <citation type="submission" date="2018-10" db="EMBL/GenBank/DDBJ databases">
        <title>A high-quality apple genome assembly.</title>
        <authorList>
            <person name="Hu J."/>
        </authorList>
    </citation>
    <scope>NUCLEOTIDE SEQUENCE [LARGE SCALE GENOMIC DNA]</scope>
    <source>
        <strain evidence="5">cv. HFTH1</strain>
        <tissue evidence="4">Young leaf</tissue>
    </source>
</reference>
<sequence length="115" mass="12390">MASIFVPEPLLPSLFTSSASAPANRLQCLSLLSCPGRRLFSTSVATSGLQRSFNVAASTTFMPDSIPEKNRVFTVGDFMTRREDLHVVKPTTTVNEAIELTVENGITGFPVINDG</sequence>
<evidence type="ECO:0000313" key="5">
    <source>
        <dbReference type="Proteomes" id="UP000290289"/>
    </source>
</evidence>
<organism evidence="4 5">
    <name type="scientific">Malus domestica</name>
    <name type="common">Apple</name>
    <name type="synonym">Pyrus malus</name>
    <dbReference type="NCBI Taxonomy" id="3750"/>
    <lineage>
        <taxon>Eukaryota</taxon>
        <taxon>Viridiplantae</taxon>
        <taxon>Streptophyta</taxon>
        <taxon>Embryophyta</taxon>
        <taxon>Tracheophyta</taxon>
        <taxon>Spermatophyta</taxon>
        <taxon>Magnoliopsida</taxon>
        <taxon>eudicotyledons</taxon>
        <taxon>Gunneridae</taxon>
        <taxon>Pentapetalae</taxon>
        <taxon>rosids</taxon>
        <taxon>fabids</taxon>
        <taxon>Rosales</taxon>
        <taxon>Rosaceae</taxon>
        <taxon>Amygdaloideae</taxon>
        <taxon>Maleae</taxon>
        <taxon>Malus</taxon>
    </lineage>
</organism>
<evidence type="ECO:0000313" key="4">
    <source>
        <dbReference type="EMBL" id="RXH74057.1"/>
    </source>
</evidence>
<evidence type="ECO:0000256" key="1">
    <source>
        <dbReference type="ARBA" id="ARBA00022737"/>
    </source>
</evidence>
<dbReference type="SUPFAM" id="SSF54631">
    <property type="entry name" value="CBS-domain pair"/>
    <property type="match status" value="1"/>
</dbReference>
<dbReference type="EMBL" id="RDQH01000341">
    <property type="protein sequence ID" value="RXH74057.1"/>
    <property type="molecule type" value="Genomic_DNA"/>
</dbReference>
<proteinExistence type="predicted"/>
<dbReference type="PROSITE" id="PS51371">
    <property type="entry name" value="CBS"/>
    <property type="match status" value="1"/>
</dbReference>
<keyword evidence="2" id="KW-0129">CBS domain</keyword>
<dbReference type="STRING" id="3750.A0A498HWX0"/>
<feature type="domain" description="CBS" evidence="3">
    <location>
        <begin position="79"/>
        <end position="115"/>
    </location>
</feature>
<dbReference type="Pfam" id="PF00571">
    <property type="entry name" value="CBS"/>
    <property type="match status" value="1"/>
</dbReference>
<accession>A0A498HWX0</accession>
<dbReference type="Proteomes" id="UP000290289">
    <property type="component" value="Chromosome 15"/>
</dbReference>
<dbReference type="AlphaFoldDB" id="A0A498HWX0"/>
<evidence type="ECO:0000256" key="2">
    <source>
        <dbReference type="PROSITE-ProRule" id="PRU00703"/>
    </source>
</evidence>
<dbReference type="InterPro" id="IPR046342">
    <property type="entry name" value="CBS_dom_sf"/>
</dbReference>
<dbReference type="Gene3D" id="3.10.580.10">
    <property type="entry name" value="CBS-domain"/>
    <property type="match status" value="1"/>
</dbReference>
<keyword evidence="5" id="KW-1185">Reference proteome</keyword>
<comment type="caution">
    <text evidence="4">The sequence shown here is derived from an EMBL/GenBank/DDBJ whole genome shotgun (WGS) entry which is preliminary data.</text>
</comment>
<dbReference type="PANTHER" id="PTHR48108:SF6">
    <property type="entry name" value="CBS DOMAIN-CONTAINING PROTEIN CBSX1, CHLOROPLASTIC"/>
    <property type="match status" value="1"/>
</dbReference>
<keyword evidence="1" id="KW-0677">Repeat</keyword>